<evidence type="ECO:0000313" key="4">
    <source>
        <dbReference type="EMBL" id="ROT78781.1"/>
    </source>
</evidence>
<dbReference type="GO" id="GO:0098662">
    <property type="term" value="P:inorganic cation transmembrane transport"/>
    <property type="evidence" value="ECO:0007669"/>
    <property type="project" value="TreeGrafter"/>
</dbReference>
<reference evidence="4 5" key="2">
    <citation type="submission" date="2019-01" db="EMBL/GenBank/DDBJ databases">
        <title>The decoding of complex shrimp genome reveals the adaptation for benthos swimmer, frequently molting mechanism and breeding impact on genome.</title>
        <authorList>
            <person name="Sun Y."/>
            <person name="Gao Y."/>
            <person name="Yu Y."/>
        </authorList>
    </citation>
    <scope>NUCLEOTIDE SEQUENCE [LARGE SCALE GENOMIC DNA]</scope>
    <source>
        <tissue evidence="4">Muscle</tissue>
    </source>
</reference>
<feature type="transmembrane region" description="Helical" evidence="3">
    <location>
        <begin position="248"/>
        <end position="265"/>
    </location>
</feature>
<dbReference type="OrthoDB" id="423807at2759"/>
<dbReference type="PANTHER" id="PTHR31102">
    <property type="match status" value="1"/>
</dbReference>
<dbReference type="AlphaFoldDB" id="A0A423TQR2"/>
<keyword evidence="3" id="KW-0472">Membrane</keyword>
<gene>
    <name evidence="4" type="ORF">C7M84_002502</name>
</gene>
<feature type="compositionally biased region" description="Polar residues" evidence="2">
    <location>
        <begin position="1"/>
        <end position="25"/>
    </location>
</feature>
<sequence>MEGNSESQDLLVQQEPSGGNVNEASDVSDDCHDSSEQLSLSPAGSPTEAPPSYKPEPQVPDIPSSSVTHDAAIDNCTYNDTPEREYCDTNNEVGDSYGDGECATSTNYGSRVGHSRGASQVSSCEPSVCRMSGRDLCHSRGASTDGSTMEAYPYSASESRRGTYSEAGTLPIGSTIIEENMQGWDRESEKKLSDSEEVGTTYSRKLVSFCDCCQSVLRSQHQLREHPTALELIKYAFTCPPHGKVGDCLLWLLIGFAFWGCLVSITGEEALPGGNFFSLIVLYVFAMLAGDAVKHIGLPSLLGSLVVGILFSSIPGINVIGSNLDHSWSAALR</sequence>
<keyword evidence="5" id="KW-1185">Reference proteome</keyword>
<organism evidence="4 5">
    <name type="scientific">Penaeus vannamei</name>
    <name type="common">Whiteleg shrimp</name>
    <name type="synonym">Litopenaeus vannamei</name>
    <dbReference type="NCBI Taxonomy" id="6689"/>
    <lineage>
        <taxon>Eukaryota</taxon>
        <taxon>Metazoa</taxon>
        <taxon>Ecdysozoa</taxon>
        <taxon>Arthropoda</taxon>
        <taxon>Crustacea</taxon>
        <taxon>Multicrustacea</taxon>
        <taxon>Malacostraca</taxon>
        <taxon>Eumalacostraca</taxon>
        <taxon>Eucarida</taxon>
        <taxon>Decapoda</taxon>
        <taxon>Dendrobranchiata</taxon>
        <taxon>Penaeoidea</taxon>
        <taxon>Penaeidae</taxon>
        <taxon>Penaeus</taxon>
    </lineage>
</organism>
<dbReference type="Proteomes" id="UP000283509">
    <property type="component" value="Unassembled WGS sequence"/>
</dbReference>
<protein>
    <submittedName>
        <fullName evidence="4">Putative mitochondrial sodium/hydrogen exchanger 9B2-like</fullName>
    </submittedName>
</protein>
<reference evidence="4 5" key="1">
    <citation type="submission" date="2018-04" db="EMBL/GenBank/DDBJ databases">
        <authorList>
            <person name="Zhang X."/>
            <person name="Yuan J."/>
            <person name="Li F."/>
            <person name="Xiang J."/>
        </authorList>
    </citation>
    <scope>NUCLEOTIDE SEQUENCE [LARGE SCALE GENOMIC DNA]</scope>
    <source>
        <tissue evidence="4">Muscle</tissue>
    </source>
</reference>
<name>A0A423TQR2_PENVA</name>
<dbReference type="InterPro" id="IPR051843">
    <property type="entry name" value="CPA1_transporter"/>
</dbReference>
<comment type="similarity">
    <text evidence="1">Belongs to the monovalent cation:proton antiporter 1 (CPA1) transporter (TC 2.A.36) family.</text>
</comment>
<dbReference type="EMBL" id="QCYY01001335">
    <property type="protein sequence ID" value="ROT78781.1"/>
    <property type="molecule type" value="Genomic_DNA"/>
</dbReference>
<proteinExistence type="inferred from homology"/>
<feature type="transmembrane region" description="Helical" evidence="3">
    <location>
        <begin position="301"/>
        <end position="320"/>
    </location>
</feature>
<evidence type="ECO:0000256" key="3">
    <source>
        <dbReference type="SAM" id="Phobius"/>
    </source>
</evidence>
<keyword evidence="3" id="KW-0812">Transmembrane</keyword>
<feature type="compositionally biased region" description="Pro residues" evidence="2">
    <location>
        <begin position="48"/>
        <end position="60"/>
    </location>
</feature>
<feature type="region of interest" description="Disordered" evidence="2">
    <location>
        <begin position="1"/>
        <end position="99"/>
    </location>
</feature>
<dbReference type="PANTHER" id="PTHR31102:SF1">
    <property type="entry name" value="CATION_H+ EXCHANGER DOMAIN-CONTAINING PROTEIN"/>
    <property type="match status" value="1"/>
</dbReference>
<evidence type="ECO:0000313" key="5">
    <source>
        <dbReference type="Proteomes" id="UP000283509"/>
    </source>
</evidence>
<accession>A0A423TQR2</accession>
<feature type="transmembrane region" description="Helical" evidence="3">
    <location>
        <begin position="271"/>
        <end position="289"/>
    </location>
</feature>
<keyword evidence="3" id="KW-1133">Transmembrane helix</keyword>
<evidence type="ECO:0000256" key="1">
    <source>
        <dbReference type="ARBA" id="ARBA00007367"/>
    </source>
</evidence>
<evidence type="ECO:0000256" key="2">
    <source>
        <dbReference type="SAM" id="MobiDB-lite"/>
    </source>
</evidence>
<comment type="caution">
    <text evidence="4">The sequence shown here is derived from an EMBL/GenBank/DDBJ whole genome shotgun (WGS) entry which is preliminary data.</text>
</comment>